<dbReference type="KEGG" id="vg:55632716"/>
<keyword evidence="2" id="KW-1185">Reference proteome</keyword>
<name>A0A1V0E778_9CAUD</name>
<dbReference type="RefSeq" id="YP_009832730.1">
    <property type="nucleotide sequence ID" value="NC_048656.1"/>
</dbReference>
<reference evidence="1 2" key="1">
    <citation type="submission" date="2017-02" db="EMBL/GenBank/DDBJ databases">
        <title>Genome sequencing and assembly of Klebsiella pneumoniae phages.</title>
        <authorList>
            <person name="Labudda L."/>
            <person name="Strapagiel D."/>
            <person name="Karczewska-Golec J."/>
            <person name="Golec P."/>
        </authorList>
    </citation>
    <scope>NUCLEOTIDE SEQUENCE [LARGE SCALE GENOMIC DNA]</scope>
</reference>
<gene>
    <name evidence="1" type="ORF">BIS47_223</name>
</gene>
<proteinExistence type="predicted"/>
<dbReference type="Proteomes" id="UP000221691">
    <property type="component" value="Segment"/>
</dbReference>
<protein>
    <submittedName>
        <fullName evidence="1">Uncharacterized protein</fullName>
    </submittedName>
</protein>
<accession>A0A1V0E778</accession>
<organism evidence="1 2">
    <name type="scientific">Klebsiella phage vB_KpnM_BIS47</name>
    <dbReference type="NCBI Taxonomy" id="1907784"/>
    <lineage>
        <taxon>Viruses</taxon>
        <taxon>Duplodnaviria</taxon>
        <taxon>Heunggongvirae</taxon>
        <taxon>Uroviricota</taxon>
        <taxon>Caudoviricetes</taxon>
        <taxon>Vequintavirinae</taxon>
        <taxon>Mydovirus</taxon>
        <taxon>Mydovirus BIS47</taxon>
    </lineage>
</organism>
<evidence type="ECO:0000313" key="1">
    <source>
        <dbReference type="EMBL" id="ARB12727.1"/>
    </source>
</evidence>
<sequence length="125" mass="15171">MSNWKTALDLRDIWSKRNGECGREDWTDKTVHELAKEIARRLERKFPRESNYDNWDNGCDYELCDIIGYFRDVPTYPDWLASIAECENEGYDADPIRHYTPLREFNDIMKDFYDWCDENRVWVDK</sequence>
<dbReference type="EMBL" id="KY652726">
    <property type="protein sequence ID" value="ARB12727.1"/>
    <property type="molecule type" value="Genomic_DNA"/>
</dbReference>
<evidence type="ECO:0000313" key="2">
    <source>
        <dbReference type="Proteomes" id="UP000221691"/>
    </source>
</evidence>
<dbReference type="GeneID" id="55632716"/>